<dbReference type="EMBL" id="RIBY02001701">
    <property type="protein sequence ID" value="KAH9828247.1"/>
    <property type="molecule type" value="Genomic_DNA"/>
</dbReference>
<evidence type="ECO:0000256" key="2">
    <source>
        <dbReference type="SAM" id="Phobius"/>
    </source>
</evidence>
<feature type="region of interest" description="Disordered" evidence="1">
    <location>
        <begin position="1"/>
        <end position="74"/>
    </location>
</feature>
<gene>
    <name evidence="3" type="ORF">Tdes44962_MAKER09414</name>
</gene>
<feature type="compositionally biased region" description="Polar residues" evidence="1">
    <location>
        <begin position="400"/>
        <end position="415"/>
    </location>
</feature>
<keyword evidence="2" id="KW-0812">Transmembrane</keyword>
<keyword evidence="2" id="KW-1133">Transmembrane helix</keyword>
<protein>
    <recommendedName>
        <fullName evidence="5">Transmembrane protein</fullName>
    </recommendedName>
</protein>
<keyword evidence="2" id="KW-0472">Membrane</keyword>
<evidence type="ECO:0000313" key="3">
    <source>
        <dbReference type="EMBL" id="KAH9828247.1"/>
    </source>
</evidence>
<comment type="caution">
    <text evidence="3">The sequence shown here is derived from an EMBL/GenBank/DDBJ whole genome shotgun (WGS) entry which is preliminary data.</text>
</comment>
<evidence type="ECO:0008006" key="5">
    <source>
        <dbReference type="Google" id="ProtNLM"/>
    </source>
</evidence>
<organism evidence="3 4">
    <name type="scientific">Teratosphaeria destructans</name>
    <dbReference type="NCBI Taxonomy" id="418781"/>
    <lineage>
        <taxon>Eukaryota</taxon>
        <taxon>Fungi</taxon>
        <taxon>Dikarya</taxon>
        <taxon>Ascomycota</taxon>
        <taxon>Pezizomycotina</taxon>
        <taxon>Dothideomycetes</taxon>
        <taxon>Dothideomycetidae</taxon>
        <taxon>Mycosphaerellales</taxon>
        <taxon>Teratosphaeriaceae</taxon>
        <taxon>Teratosphaeria</taxon>
    </lineage>
</organism>
<name>A0A9W7W2V8_9PEZI</name>
<dbReference type="Proteomes" id="UP001138500">
    <property type="component" value="Unassembled WGS sequence"/>
</dbReference>
<dbReference type="OrthoDB" id="4524805at2759"/>
<feature type="compositionally biased region" description="Polar residues" evidence="1">
    <location>
        <begin position="1"/>
        <end position="15"/>
    </location>
</feature>
<feature type="transmembrane region" description="Helical" evidence="2">
    <location>
        <begin position="88"/>
        <end position="109"/>
    </location>
</feature>
<keyword evidence="4" id="KW-1185">Reference proteome</keyword>
<sequence>MDDGRWTSQMSSRSADTARRERLQAWSLPSASAANQLPASPDDCTLAAGEAEASGPSPSTTRPAPAPADGPPLSAHALRNRADLPYEIIGIVGAYFAAVFLIGTLLLTVGRSSRKRAIQLSRSHMTEMVKPAGLIYDPSPVSPASGRSWFGSPRKGGRKGASASIRSARSGASEVGSPGMDSVVSFDQSVVEQDRIRREQEMERLYAAVMAQDDRKSAETVAAAEVVQPDVPTLAPPRYQQAHPRPPRLVTDAPGLRHLQTDQRMRSPRSPGPPKSPVRAIYPPDSPLPPMPTSPTSPIRADYPPNIPLSPPMVDRSQHQPAELQPNRASRTSFGSGKTIASTSSSTPAAKKSRRSLRHLKISAPLQSHRDDNSDGARTPLSPRLYTDPGIPPEPPTARTLDSQHAPTTPATVRSWQAEEEQNEGIDQLRDLPRPHLPRIPSNGPPGIPKPATSTTTAVPTNPTSAQPRPLPLRQLAQQQSQSQSQSTTTLPSQPPTEFFPLSPSRWPTTAAATPTATRAHEPAYPLSAGPVKTTFLDVRRDQFSAGPRTGLATPYSPYMPFTPLTPVLTPRLVGRRERRARERERGPEVVEEMVEDEGVVWGSGY</sequence>
<evidence type="ECO:0000313" key="4">
    <source>
        <dbReference type="Proteomes" id="UP001138500"/>
    </source>
</evidence>
<feature type="compositionally biased region" description="Pro residues" evidence="1">
    <location>
        <begin position="284"/>
        <end position="295"/>
    </location>
</feature>
<evidence type="ECO:0000256" key="1">
    <source>
        <dbReference type="SAM" id="MobiDB-lite"/>
    </source>
</evidence>
<feature type="compositionally biased region" description="Low complexity" evidence="1">
    <location>
        <begin position="508"/>
        <end position="518"/>
    </location>
</feature>
<feature type="compositionally biased region" description="Basic residues" evidence="1">
    <location>
        <begin position="351"/>
        <end position="361"/>
    </location>
</feature>
<feature type="compositionally biased region" description="Low complexity" evidence="1">
    <location>
        <begin position="338"/>
        <end position="350"/>
    </location>
</feature>
<feature type="region of interest" description="Disordered" evidence="1">
    <location>
        <begin position="146"/>
        <end position="181"/>
    </location>
</feature>
<feature type="compositionally biased region" description="Low complexity" evidence="1">
    <location>
        <begin position="53"/>
        <end position="63"/>
    </location>
</feature>
<reference evidence="3 4" key="2">
    <citation type="journal article" date="2021" name="Curr. Genet.">
        <title>Genetic response to nitrogen starvation in the aggressive Eucalyptus foliar pathogen Teratosphaeria destructans.</title>
        <authorList>
            <person name="Havenga M."/>
            <person name="Wingfield B.D."/>
            <person name="Wingfield M.J."/>
            <person name="Dreyer L.L."/>
            <person name="Roets F."/>
            <person name="Aylward J."/>
        </authorList>
    </citation>
    <scope>NUCLEOTIDE SEQUENCE [LARGE SCALE GENOMIC DNA]</scope>
    <source>
        <strain evidence="3">CMW44962</strain>
    </source>
</reference>
<feature type="region of interest" description="Disordered" evidence="1">
    <location>
        <begin position="228"/>
        <end position="529"/>
    </location>
</feature>
<proteinExistence type="predicted"/>
<accession>A0A9W7W2V8</accession>
<dbReference type="AlphaFoldDB" id="A0A9W7W2V8"/>
<reference evidence="3 4" key="1">
    <citation type="journal article" date="2018" name="IMA Fungus">
        <title>IMA Genome-F 10: Nine draft genome sequences of Claviceps purpurea s.lat., including C. arundinis, C. humidiphila, and C. cf. spartinae, pseudomolecules for the pitch canker pathogen Fusarium circinatum, draft genome of Davidsoniella eucalypti, Grosmannia galeiformis, Quambalaria eucalypti, and Teratosphaeria destructans.</title>
        <authorList>
            <person name="Wingfield B.D."/>
            <person name="Liu M."/>
            <person name="Nguyen H.D."/>
            <person name="Lane F.A."/>
            <person name="Morgan S.W."/>
            <person name="De Vos L."/>
            <person name="Wilken P.M."/>
            <person name="Duong T.A."/>
            <person name="Aylward J."/>
            <person name="Coetzee M.P."/>
            <person name="Dadej K."/>
            <person name="De Beer Z.W."/>
            <person name="Findlay W."/>
            <person name="Havenga M."/>
            <person name="Kolarik M."/>
            <person name="Menzies J.G."/>
            <person name="Naidoo K."/>
            <person name="Pochopski O."/>
            <person name="Shoukouhi P."/>
            <person name="Santana Q.C."/>
            <person name="Seifert K.A."/>
            <person name="Soal N."/>
            <person name="Steenkamp E.T."/>
            <person name="Tatham C.T."/>
            <person name="van der Nest M.A."/>
            <person name="Wingfield M.J."/>
        </authorList>
    </citation>
    <scope>NUCLEOTIDE SEQUENCE [LARGE SCALE GENOMIC DNA]</scope>
    <source>
        <strain evidence="3">CMW44962</strain>
    </source>
</reference>
<feature type="compositionally biased region" description="Polar residues" evidence="1">
    <location>
        <begin position="27"/>
        <end position="38"/>
    </location>
</feature>
<feature type="compositionally biased region" description="Low complexity" evidence="1">
    <location>
        <begin position="451"/>
        <end position="492"/>
    </location>
</feature>
<feature type="compositionally biased region" description="Low complexity" evidence="1">
    <location>
        <begin position="160"/>
        <end position="173"/>
    </location>
</feature>
<feature type="compositionally biased region" description="Polar residues" evidence="1">
    <location>
        <begin position="327"/>
        <end position="336"/>
    </location>
</feature>